<keyword evidence="9" id="KW-0511">Multifunctional enzyme</keyword>
<proteinExistence type="predicted"/>
<feature type="compositionally biased region" description="Basic and acidic residues" evidence="10">
    <location>
        <begin position="413"/>
        <end position="424"/>
    </location>
</feature>
<gene>
    <name evidence="13" type="ORF">LX16_4535</name>
</gene>
<evidence type="ECO:0000256" key="10">
    <source>
        <dbReference type="SAM" id="MobiDB-lite"/>
    </source>
</evidence>
<dbReference type="Pfam" id="PF01996">
    <property type="entry name" value="F420_ligase"/>
    <property type="match status" value="1"/>
</dbReference>
<dbReference type="RefSeq" id="WP_147142799.1">
    <property type="nucleotide sequence ID" value="NZ_BAABIJ010000004.1"/>
</dbReference>
<name>A0A562URS2_9ACTN</name>
<dbReference type="PANTHER" id="PTHR47917">
    <property type="match status" value="1"/>
</dbReference>
<dbReference type="NCBIfam" id="TIGR03553">
    <property type="entry name" value="F420_FbiB_CTERM"/>
    <property type="match status" value="1"/>
</dbReference>
<keyword evidence="14" id="KW-1185">Reference proteome</keyword>
<organism evidence="13 14">
    <name type="scientific">Stackebrandtia albiflava</name>
    <dbReference type="NCBI Taxonomy" id="406432"/>
    <lineage>
        <taxon>Bacteria</taxon>
        <taxon>Bacillati</taxon>
        <taxon>Actinomycetota</taxon>
        <taxon>Actinomycetes</taxon>
        <taxon>Glycomycetales</taxon>
        <taxon>Glycomycetaceae</taxon>
        <taxon>Stackebrandtia</taxon>
    </lineage>
</organism>
<keyword evidence="2" id="KW-0479">Metal-binding</keyword>
<dbReference type="GO" id="GO:0052618">
    <property type="term" value="F:coenzyme F420-0:L-glutamate ligase activity"/>
    <property type="evidence" value="ECO:0007669"/>
    <property type="project" value="TreeGrafter"/>
</dbReference>
<dbReference type="SUPFAM" id="SSF144010">
    <property type="entry name" value="CofE-like"/>
    <property type="match status" value="1"/>
</dbReference>
<feature type="region of interest" description="Disordered" evidence="10">
    <location>
        <begin position="406"/>
        <end position="430"/>
    </location>
</feature>
<dbReference type="NCBIfam" id="TIGR01916">
    <property type="entry name" value="F420_cofE"/>
    <property type="match status" value="1"/>
</dbReference>
<dbReference type="InterPro" id="IPR029479">
    <property type="entry name" value="Nitroreductase"/>
</dbReference>
<dbReference type="GO" id="GO:0046872">
    <property type="term" value="F:metal ion binding"/>
    <property type="evidence" value="ECO:0007669"/>
    <property type="project" value="UniProtKB-KW"/>
</dbReference>
<dbReference type="InterPro" id="IPR008225">
    <property type="entry name" value="F420-0_g-glutamyl_ligase"/>
</dbReference>
<evidence type="ECO:0000256" key="8">
    <source>
        <dbReference type="ARBA" id="ARBA00023211"/>
    </source>
</evidence>
<keyword evidence="4" id="KW-0460">Magnesium</keyword>
<evidence type="ECO:0000256" key="7">
    <source>
        <dbReference type="ARBA" id="ARBA00023134"/>
    </source>
</evidence>
<dbReference type="AlphaFoldDB" id="A0A562URS2"/>
<keyword evidence="7" id="KW-0342">GTP-binding</keyword>
<accession>A0A562URS2</accession>
<evidence type="ECO:0000256" key="5">
    <source>
        <dbReference type="ARBA" id="ARBA00022958"/>
    </source>
</evidence>
<evidence type="ECO:0000256" key="9">
    <source>
        <dbReference type="ARBA" id="ARBA00023268"/>
    </source>
</evidence>
<dbReference type="GO" id="GO:0016491">
    <property type="term" value="F:oxidoreductase activity"/>
    <property type="evidence" value="ECO:0007669"/>
    <property type="project" value="UniProtKB-KW"/>
</dbReference>
<keyword evidence="5" id="KW-0630">Potassium</keyword>
<dbReference type="PANTHER" id="PTHR47917:SF1">
    <property type="entry name" value="COENZYME F420:L-GLUTAMATE LIGASE"/>
    <property type="match status" value="1"/>
</dbReference>
<sequence>MTVQLIPVTGIGEVLPGDDLAAILAEAAPWLADGDVVAVTSKIVSKAEGRYFDGDREAAIDAETETVVARRGPTRIVRNAHGLVAAAAGVDASNVEPGRVVLLPKNPDDSARRLRGALRSLLGVDVAVVVTDTLGRAWRVGQTDAAIGVAGMSPVLDLRGGTDTHGNPLGVTVTAIADEVAAAADLVKGKTSGTPVAVLRGLPFADGVDGPGAVALVRPVEEDMFALGTAEARELGRREAVGLRRTVREFTGAPVDPAALSRAVAAAVTAPAPHHSEPWRFVHVVDARERLLTAMREAWRADLTADGFTEDAISRRLSRGDVLWRATELLVPVLVADAAHDYPDDRRRDAERTMFQVAMGAGVQNLLVSLAAEGLGACWVSSTMFCPGVVRRELGLPDDWHPMGAVAVGHPASEPRPRPDRDPGRFLLRR</sequence>
<keyword evidence="3" id="KW-0547">Nucleotide-binding</keyword>
<dbReference type="SUPFAM" id="SSF55469">
    <property type="entry name" value="FMN-dependent nitroreductase-like"/>
    <property type="match status" value="1"/>
</dbReference>
<evidence type="ECO:0000256" key="3">
    <source>
        <dbReference type="ARBA" id="ARBA00022741"/>
    </source>
</evidence>
<comment type="caution">
    <text evidence="13">The sequence shown here is derived from an EMBL/GenBank/DDBJ whole genome shotgun (WGS) entry which is preliminary data.</text>
</comment>
<evidence type="ECO:0000256" key="1">
    <source>
        <dbReference type="ARBA" id="ARBA00022598"/>
    </source>
</evidence>
<protein>
    <submittedName>
        <fullName evidence="13">Coenzyme F420-0 gamma-glutamyl ligase</fullName>
    </submittedName>
</protein>
<dbReference type="InterPro" id="IPR019943">
    <property type="entry name" value="F420_FbiB_C"/>
</dbReference>
<evidence type="ECO:0000259" key="12">
    <source>
        <dbReference type="Pfam" id="PF01996"/>
    </source>
</evidence>
<dbReference type="OrthoDB" id="9788295at2"/>
<dbReference type="NCBIfam" id="NF009810">
    <property type="entry name" value="PRK13294.1"/>
    <property type="match status" value="1"/>
</dbReference>
<evidence type="ECO:0000259" key="11">
    <source>
        <dbReference type="Pfam" id="PF00881"/>
    </source>
</evidence>
<dbReference type="Gene3D" id="3.40.109.10">
    <property type="entry name" value="NADH Oxidase"/>
    <property type="match status" value="1"/>
</dbReference>
<dbReference type="InterPro" id="IPR000415">
    <property type="entry name" value="Nitroreductase-like"/>
</dbReference>
<dbReference type="GO" id="GO:0005525">
    <property type="term" value="F:GTP binding"/>
    <property type="evidence" value="ECO:0007669"/>
    <property type="project" value="UniProtKB-KW"/>
</dbReference>
<evidence type="ECO:0000256" key="2">
    <source>
        <dbReference type="ARBA" id="ARBA00022723"/>
    </source>
</evidence>
<evidence type="ECO:0000313" key="13">
    <source>
        <dbReference type="EMBL" id="TWJ08310.1"/>
    </source>
</evidence>
<keyword evidence="6" id="KW-0560">Oxidoreductase</keyword>
<evidence type="ECO:0000256" key="6">
    <source>
        <dbReference type="ARBA" id="ARBA00023002"/>
    </source>
</evidence>
<evidence type="ECO:0000256" key="4">
    <source>
        <dbReference type="ARBA" id="ARBA00022842"/>
    </source>
</evidence>
<dbReference type="Proteomes" id="UP000321617">
    <property type="component" value="Unassembled WGS sequence"/>
</dbReference>
<dbReference type="InterPro" id="IPR002847">
    <property type="entry name" value="F420-0_gamma-glut_ligase-dom"/>
</dbReference>
<feature type="domain" description="Nitroreductase" evidence="11">
    <location>
        <begin position="244"/>
        <end position="410"/>
    </location>
</feature>
<keyword evidence="1 13" id="KW-0436">Ligase</keyword>
<feature type="domain" description="Coenzyme F420:L-glutamate ligase-like" evidence="12">
    <location>
        <begin position="12"/>
        <end position="201"/>
    </location>
</feature>
<dbReference type="Pfam" id="PF00881">
    <property type="entry name" value="Nitroreductase"/>
    <property type="match status" value="1"/>
</dbReference>
<reference evidence="13 14" key="1">
    <citation type="journal article" date="2013" name="Stand. Genomic Sci.">
        <title>Genomic Encyclopedia of Type Strains, Phase I: The one thousand microbial genomes (KMG-I) project.</title>
        <authorList>
            <person name="Kyrpides N.C."/>
            <person name="Woyke T."/>
            <person name="Eisen J.A."/>
            <person name="Garrity G."/>
            <person name="Lilburn T.G."/>
            <person name="Beck B.J."/>
            <person name="Whitman W.B."/>
            <person name="Hugenholtz P."/>
            <person name="Klenk H.P."/>
        </authorList>
    </citation>
    <scope>NUCLEOTIDE SEQUENCE [LARGE SCALE GENOMIC DNA]</scope>
    <source>
        <strain evidence="13 14">DSM 45044</strain>
    </source>
</reference>
<keyword evidence="8" id="KW-0464">Manganese</keyword>
<dbReference type="Gene3D" id="3.30.1330.100">
    <property type="entry name" value="CofE-like"/>
    <property type="match status" value="2"/>
</dbReference>
<dbReference type="EMBL" id="VLLL01000008">
    <property type="protein sequence ID" value="TWJ08310.1"/>
    <property type="molecule type" value="Genomic_DNA"/>
</dbReference>
<evidence type="ECO:0000313" key="14">
    <source>
        <dbReference type="Proteomes" id="UP000321617"/>
    </source>
</evidence>